<protein>
    <recommendedName>
        <fullName evidence="3">TldD/PmbA family protein</fullName>
    </recommendedName>
</protein>
<keyword evidence="2" id="KW-1185">Reference proteome</keyword>
<accession>A0ABV1T2E1</accession>
<gene>
    <name evidence="1" type="ORF">ABT188_26920</name>
</gene>
<evidence type="ECO:0008006" key="3">
    <source>
        <dbReference type="Google" id="ProtNLM"/>
    </source>
</evidence>
<name>A0ABV1T2E1_9ACTN</name>
<dbReference type="EMBL" id="JBEOZY010000036">
    <property type="protein sequence ID" value="MER6168141.1"/>
    <property type="molecule type" value="Genomic_DNA"/>
</dbReference>
<sequence length="116" mass="12533">MSVAELARAGLVEYGDAEPTSVSDQLDTDYLRGFLHSTANTRRSTSTSGTYRFDARSGRVPKIEIGAQRRYGRAFNAIQEFEGLVPEAADLGRQAVELARDGLGNGALVPSPDEKD</sequence>
<organism evidence="1 2">
    <name type="scientific">Streptomyces violaceorubidus</name>
    <dbReference type="NCBI Taxonomy" id="284042"/>
    <lineage>
        <taxon>Bacteria</taxon>
        <taxon>Bacillati</taxon>
        <taxon>Actinomycetota</taxon>
        <taxon>Actinomycetes</taxon>
        <taxon>Kitasatosporales</taxon>
        <taxon>Streptomycetaceae</taxon>
        <taxon>Streptomyces</taxon>
    </lineage>
</organism>
<evidence type="ECO:0000313" key="2">
    <source>
        <dbReference type="Proteomes" id="UP001496720"/>
    </source>
</evidence>
<evidence type="ECO:0000313" key="1">
    <source>
        <dbReference type="EMBL" id="MER6168141.1"/>
    </source>
</evidence>
<dbReference type="RefSeq" id="WP_352149525.1">
    <property type="nucleotide sequence ID" value="NZ_JBEOZY010000036.1"/>
</dbReference>
<dbReference type="Proteomes" id="UP001496720">
    <property type="component" value="Unassembled WGS sequence"/>
</dbReference>
<proteinExistence type="predicted"/>
<reference evidence="1 2" key="1">
    <citation type="submission" date="2024-06" db="EMBL/GenBank/DDBJ databases">
        <title>The Natural Products Discovery Center: Release of the First 8490 Sequenced Strains for Exploring Actinobacteria Biosynthetic Diversity.</title>
        <authorList>
            <person name="Kalkreuter E."/>
            <person name="Kautsar S.A."/>
            <person name="Yang D."/>
            <person name="Bader C.D."/>
            <person name="Teijaro C.N."/>
            <person name="Fluegel L."/>
            <person name="Davis C.M."/>
            <person name="Simpson J.R."/>
            <person name="Lauterbach L."/>
            <person name="Steele A.D."/>
            <person name="Gui C."/>
            <person name="Meng S."/>
            <person name="Li G."/>
            <person name="Viehrig K."/>
            <person name="Ye F."/>
            <person name="Su P."/>
            <person name="Kiefer A.F."/>
            <person name="Nichols A."/>
            <person name="Cepeda A.J."/>
            <person name="Yan W."/>
            <person name="Fan B."/>
            <person name="Jiang Y."/>
            <person name="Adhikari A."/>
            <person name="Zheng C.-J."/>
            <person name="Schuster L."/>
            <person name="Cowan T.M."/>
            <person name="Smanski M.J."/>
            <person name="Chevrette M.G."/>
            <person name="De Carvalho L.P.S."/>
            <person name="Shen B."/>
        </authorList>
    </citation>
    <scope>NUCLEOTIDE SEQUENCE [LARGE SCALE GENOMIC DNA]</scope>
    <source>
        <strain evidence="1 2">NPDC001615</strain>
    </source>
</reference>
<comment type="caution">
    <text evidence="1">The sequence shown here is derived from an EMBL/GenBank/DDBJ whole genome shotgun (WGS) entry which is preliminary data.</text>
</comment>